<comment type="similarity">
    <text evidence="7">Belongs to the peptidase M42 family.</text>
</comment>
<comment type="cofactor">
    <cofactor evidence="1">
        <name>Zn(2+)</name>
        <dbReference type="ChEBI" id="CHEBI:29105"/>
    </cofactor>
</comment>
<gene>
    <name evidence="11" type="primary">yqjE</name>
    <name evidence="11" type="ORF">BN1326_80054</name>
</gene>
<evidence type="ECO:0000313" key="11">
    <source>
        <dbReference type="EMBL" id="CRI28296.1"/>
    </source>
</evidence>
<dbReference type="GO" id="GO:0008237">
    <property type="term" value="F:metallopeptidase activity"/>
    <property type="evidence" value="ECO:0007669"/>
    <property type="project" value="UniProtKB-KW"/>
</dbReference>
<dbReference type="GO" id="GO:0006508">
    <property type="term" value="P:proteolysis"/>
    <property type="evidence" value="ECO:0007669"/>
    <property type="project" value="UniProtKB-KW"/>
</dbReference>
<evidence type="ECO:0000256" key="7">
    <source>
        <dbReference type="PIRNR" id="PIRNR001123"/>
    </source>
</evidence>
<evidence type="ECO:0000256" key="9">
    <source>
        <dbReference type="PIRSR" id="PIRSR001123-2"/>
    </source>
</evidence>
<reference evidence="11 12" key="1">
    <citation type="submission" date="2015-04" db="EMBL/GenBank/DDBJ databases">
        <authorList>
            <person name="Cao L."/>
            <person name="Gao C.H."/>
        </authorList>
    </citation>
    <scope>NUCLEOTIDE SEQUENCE [LARGE SCALE GENOMIC DNA]</scope>
    <source>
        <strain evidence="11 12">SH3</strain>
    </source>
</reference>
<accession>A0A7U7JUU5</accession>
<dbReference type="InterPro" id="IPR011650">
    <property type="entry name" value="Peptidase_M20_dimer"/>
</dbReference>
<dbReference type="InterPro" id="IPR002933">
    <property type="entry name" value="Peptidase_M20"/>
</dbReference>
<keyword evidence="12" id="KW-1185">Reference proteome</keyword>
<evidence type="ECO:0000256" key="2">
    <source>
        <dbReference type="ARBA" id="ARBA00022670"/>
    </source>
</evidence>
<feature type="domain" description="Peptidase M20 dimerisation" evidence="10">
    <location>
        <begin position="188"/>
        <end position="274"/>
    </location>
</feature>
<evidence type="ECO:0000256" key="6">
    <source>
        <dbReference type="ARBA" id="ARBA00023049"/>
    </source>
</evidence>
<feature type="binding site" evidence="9">
    <location>
        <position position="144"/>
    </location>
    <ligand>
        <name>Zn(2+)</name>
        <dbReference type="ChEBI" id="CHEBI:29105"/>
        <label>2</label>
    </ligand>
</feature>
<dbReference type="NCBIfam" id="TIGR01883">
    <property type="entry name" value="PepT-like"/>
    <property type="match status" value="1"/>
</dbReference>
<dbReference type="SUPFAM" id="SSF55031">
    <property type="entry name" value="Bacterial exopeptidase dimerisation domain"/>
    <property type="match status" value="1"/>
</dbReference>
<feature type="active site" description="Proton acceptor" evidence="8">
    <location>
        <position position="143"/>
    </location>
</feature>
<keyword evidence="2" id="KW-0645">Protease</keyword>
<keyword evidence="3 9" id="KW-0479">Metal-binding</keyword>
<keyword evidence="6" id="KW-0482">Metalloprotease</keyword>
<protein>
    <submittedName>
        <fullName evidence="11">Putative deacylase</fullName>
    </submittedName>
</protein>
<proteinExistence type="inferred from homology"/>
<feature type="binding site" evidence="9">
    <location>
        <position position="110"/>
    </location>
    <ligand>
        <name>Zn(2+)</name>
        <dbReference type="ChEBI" id="CHEBI:29105"/>
        <label>1</label>
    </ligand>
</feature>
<comment type="cofactor">
    <cofactor evidence="9">
        <name>a divalent metal cation</name>
        <dbReference type="ChEBI" id="CHEBI:60240"/>
    </cofactor>
    <text evidence="9">Binds 2 divalent metal cations per subunit.</text>
</comment>
<dbReference type="Proteomes" id="UP000236509">
    <property type="component" value="Unassembled WGS sequence"/>
</dbReference>
<evidence type="ECO:0000256" key="1">
    <source>
        <dbReference type="ARBA" id="ARBA00001947"/>
    </source>
</evidence>
<organism evidence="11 12">
    <name type="scientific">Staphylococcus argenteus</name>
    <dbReference type="NCBI Taxonomy" id="985002"/>
    <lineage>
        <taxon>Bacteria</taxon>
        <taxon>Bacillati</taxon>
        <taxon>Bacillota</taxon>
        <taxon>Bacilli</taxon>
        <taxon>Bacillales</taxon>
        <taxon>Staphylococcaceae</taxon>
        <taxon>Staphylococcus</taxon>
    </lineage>
</organism>
<dbReference type="AlphaFoldDB" id="A0A7U7JUU5"/>
<comment type="caution">
    <text evidence="11">The sequence shown here is derived from an EMBL/GenBank/DDBJ whole genome shotgun (WGS) entry which is preliminary data.</text>
</comment>
<evidence type="ECO:0000256" key="3">
    <source>
        <dbReference type="ARBA" id="ARBA00022723"/>
    </source>
</evidence>
<evidence type="ECO:0000256" key="4">
    <source>
        <dbReference type="ARBA" id="ARBA00022801"/>
    </source>
</evidence>
<dbReference type="InterPro" id="IPR036264">
    <property type="entry name" value="Bact_exopeptidase_dim_dom"/>
</dbReference>
<dbReference type="SUPFAM" id="SSF53187">
    <property type="entry name" value="Zn-dependent exopeptidases"/>
    <property type="match status" value="1"/>
</dbReference>
<evidence type="ECO:0000256" key="5">
    <source>
        <dbReference type="ARBA" id="ARBA00022833"/>
    </source>
</evidence>
<dbReference type="InterPro" id="IPR001261">
    <property type="entry name" value="ArgE/DapE_CS"/>
</dbReference>
<dbReference type="Gene3D" id="3.30.70.360">
    <property type="match status" value="1"/>
</dbReference>
<dbReference type="EMBL" id="CVOU01000020">
    <property type="protein sequence ID" value="CRI28296.1"/>
    <property type="molecule type" value="Genomic_DNA"/>
</dbReference>
<dbReference type="InterPro" id="IPR010162">
    <property type="entry name" value="PepT-like"/>
</dbReference>
<dbReference type="Gene3D" id="3.40.630.10">
    <property type="entry name" value="Zn peptidases"/>
    <property type="match status" value="1"/>
</dbReference>
<dbReference type="PROSITE" id="PS00758">
    <property type="entry name" value="ARGE_DAPE_CPG2_1"/>
    <property type="match status" value="1"/>
</dbReference>
<feature type="binding site" evidence="9">
    <location>
        <position position="167"/>
    </location>
    <ligand>
        <name>Zn(2+)</name>
        <dbReference type="ChEBI" id="CHEBI:29105"/>
        <label>1</label>
    </ligand>
</feature>
<feature type="binding site" evidence="9">
    <location>
        <position position="110"/>
    </location>
    <ligand>
        <name>Zn(2+)</name>
        <dbReference type="ChEBI" id="CHEBI:29105"/>
        <label>2</label>
    </ligand>
</feature>
<dbReference type="PROSITE" id="PS00759">
    <property type="entry name" value="ARGE_DAPE_CPG2_2"/>
    <property type="match status" value="1"/>
</dbReference>
<dbReference type="PANTHER" id="PTHR42994">
    <property type="entry name" value="PEPTIDASE T"/>
    <property type="match status" value="1"/>
</dbReference>
<dbReference type="PANTHER" id="PTHR42994:SF2">
    <property type="entry name" value="PEPTIDASE"/>
    <property type="match status" value="1"/>
</dbReference>
<dbReference type="RefSeq" id="WP_031787242.1">
    <property type="nucleotide sequence ID" value="NZ_AP018562.1"/>
</dbReference>
<dbReference type="InterPro" id="IPR008007">
    <property type="entry name" value="Peptidase_M42"/>
</dbReference>
<dbReference type="CDD" id="cd05683">
    <property type="entry name" value="M20_peptT_like"/>
    <property type="match status" value="1"/>
</dbReference>
<dbReference type="GO" id="GO:0046872">
    <property type="term" value="F:metal ion binding"/>
    <property type="evidence" value="ECO:0007669"/>
    <property type="project" value="UniProtKB-UniRule"/>
</dbReference>
<evidence type="ECO:0000313" key="12">
    <source>
        <dbReference type="Proteomes" id="UP000236509"/>
    </source>
</evidence>
<evidence type="ECO:0000259" key="10">
    <source>
        <dbReference type="Pfam" id="PF07687"/>
    </source>
</evidence>
<dbReference type="PIRSF" id="PIRSF001123">
    <property type="entry name" value="PepA_GA"/>
    <property type="match status" value="1"/>
</dbReference>
<evidence type="ECO:0000256" key="8">
    <source>
        <dbReference type="PIRSR" id="PIRSR001123-1"/>
    </source>
</evidence>
<dbReference type="Pfam" id="PF01546">
    <property type="entry name" value="Peptidase_M20"/>
    <property type="match status" value="1"/>
</dbReference>
<name>A0A7U7JUU5_9STAP</name>
<keyword evidence="5" id="KW-0862">Zinc</keyword>
<dbReference type="GO" id="GO:0004177">
    <property type="term" value="F:aminopeptidase activity"/>
    <property type="evidence" value="ECO:0007669"/>
    <property type="project" value="UniProtKB-UniRule"/>
</dbReference>
<dbReference type="Pfam" id="PF07687">
    <property type="entry name" value="M20_dimer"/>
    <property type="match status" value="1"/>
</dbReference>
<keyword evidence="4" id="KW-0378">Hydrolase</keyword>
<sequence length="377" mass="40352">MINEQRLLNTFLELVQIDSETGHEETIQPILKEKFKSLGLDVKEDNASNHPKLGANNLVCTLESTIEEGVAPKLYFTSHMDTVVPAINVKPLVKEDGYIYSDGTTILGADDKAGLAAIFEVLQVIQEHNIPHGQIQFVITVGEESGLLGAKELNPQLLDADFGYAIDASAGVGTTVVGAPTQMLISAKIVGKTAHASTPKEGISAINIAAKAISRMKLGQVDELTTANIGKFHGGSATNIVADEVILEAEARSHDPERIKDQVKHMTEVFENTATELGGKAIVSVEQSYPGFKINDDEAVVKIAQESARNLGLEANTVISGGGSDGSIINTFGIPSVILGVGYEKIHTKNERMPIRALNLLTSQVLEIIKLVARQSK</sequence>